<keyword evidence="3" id="KW-1185">Reference proteome</keyword>
<dbReference type="KEGG" id="pbs:Plabr_3102"/>
<organism evidence="2 3">
    <name type="scientific">Rubinisphaera brasiliensis (strain ATCC 49424 / DSM 5305 / JCM 21570 / IAM 15109 / NBRC 103401 / IFAM 1448)</name>
    <name type="common">Planctomyces brasiliensis</name>
    <dbReference type="NCBI Taxonomy" id="756272"/>
    <lineage>
        <taxon>Bacteria</taxon>
        <taxon>Pseudomonadati</taxon>
        <taxon>Planctomycetota</taxon>
        <taxon>Planctomycetia</taxon>
        <taxon>Planctomycetales</taxon>
        <taxon>Planctomycetaceae</taxon>
        <taxon>Rubinisphaera</taxon>
    </lineage>
</organism>
<dbReference type="AlphaFoldDB" id="F0SI16"/>
<gene>
    <name evidence="2" type="ordered locus">Plabr_3102</name>
</gene>
<name>F0SI16_RUBBR</name>
<keyword evidence="1" id="KW-0732">Signal</keyword>
<evidence type="ECO:0000313" key="3">
    <source>
        <dbReference type="Proteomes" id="UP000006860"/>
    </source>
</evidence>
<sequence length="495" mass="54457">MKMSPWFCSVCLVLTVVATPVIAQVDELAAKLPSNANVVVGIDVKSLSNAPLAIKEGWMNDLEEAFVKRAVFLPPEANTVLIASEIRAEENFRQLWEAAVMSISEPISMRSYARAEGGYLDEIEGTEVVWSPSNAYLVQMEEQTLGVYYPAARQIVGRWLEATVTSSADQLTPFLKNALKDVGTQQQFVIAIDLKNMATPHRLEAGLQNVEALKKAGLTVPAAMKLIGSLQGAVVEVSVGEKATASTRLQFGESVNLTDEAARDLLLEALNNLGLTLPDLANHEFSVDGYALMAEGELSNEGLRRLFSVVEIPTTKFSQVNVAQEEQEPSEDKIASASQAYFQSVLTLLDDLRTDRNKTSTQGGMDAVWMDRYARKIDRLPILNVDDELLDWGTKTAETLRIMSSARKNAGLSAGAQKSTLRTSAYSGNYYDYNYSYNNSGYGGTSADETSKNKAQIDRQIQSQATSKRVEGWQLIDDATADIRRTMTQRYNVEF</sequence>
<feature type="chain" id="PRO_5003260519" evidence="1">
    <location>
        <begin position="24"/>
        <end position="495"/>
    </location>
</feature>
<dbReference type="EMBL" id="CP002546">
    <property type="protein sequence ID" value="ADY60699.1"/>
    <property type="molecule type" value="Genomic_DNA"/>
</dbReference>
<evidence type="ECO:0000256" key="1">
    <source>
        <dbReference type="SAM" id="SignalP"/>
    </source>
</evidence>
<dbReference type="OrthoDB" id="258179at2"/>
<dbReference type="Proteomes" id="UP000006860">
    <property type="component" value="Chromosome"/>
</dbReference>
<reference evidence="3" key="1">
    <citation type="submission" date="2011-02" db="EMBL/GenBank/DDBJ databases">
        <title>The complete genome of Planctomyces brasiliensis DSM 5305.</title>
        <authorList>
            <person name="Lucas S."/>
            <person name="Copeland A."/>
            <person name="Lapidus A."/>
            <person name="Bruce D."/>
            <person name="Goodwin L."/>
            <person name="Pitluck S."/>
            <person name="Kyrpides N."/>
            <person name="Mavromatis K."/>
            <person name="Pagani I."/>
            <person name="Ivanova N."/>
            <person name="Ovchinnikova G."/>
            <person name="Lu M."/>
            <person name="Detter J.C."/>
            <person name="Han C."/>
            <person name="Land M."/>
            <person name="Hauser L."/>
            <person name="Markowitz V."/>
            <person name="Cheng J.-F."/>
            <person name="Hugenholtz P."/>
            <person name="Woyke T."/>
            <person name="Wu D."/>
            <person name="Tindall B."/>
            <person name="Pomrenke H.G."/>
            <person name="Brambilla E."/>
            <person name="Klenk H.-P."/>
            <person name="Eisen J.A."/>
        </authorList>
    </citation>
    <scope>NUCLEOTIDE SEQUENCE [LARGE SCALE GENOMIC DNA]</scope>
    <source>
        <strain evidence="3">ATCC 49424 / DSM 5305 / JCM 21570 / NBRC 103401 / IFAM 1448</strain>
    </source>
</reference>
<proteinExistence type="predicted"/>
<feature type="signal peptide" evidence="1">
    <location>
        <begin position="1"/>
        <end position="23"/>
    </location>
</feature>
<dbReference type="RefSeq" id="WP_013629420.1">
    <property type="nucleotide sequence ID" value="NC_015174.1"/>
</dbReference>
<evidence type="ECO:0000313" key="2">
    <source>
        <dbReference type="EMBL" id="ADY60699.1"/>
    </source>
</evidence>
<protein>
    <submittedName>
        <fullName evidence="2">Uncharacterized protein</fullName>
    </submittedName>
</protein>
<accession>F0SI16</accession>
<dbReference type="eggNOG" id="ENOG5032R2N">
    <property type="taxonomic scope" value="Bacteria"/>
</dbReference>
<dbReference type="HOGENOM" id="CLU_550780_0_0_0"/>